<protein>
    <submittedName>
        <fullName evidence="2">Uncharacterized protein</fullName>
    </submittedName>
</protein>
<accession>A0A0Q0FAK6</accession>
<evidence type="ECO:0000313" key="2">
    <source>
        <dbReference type="EMBL" id="RMT72564.1"/>
    </source>
</evidence>
<reference evidence="2 3" key="1">
    <citation type="submission" date="2018-08" db="EMBL/GenBank/DDBJ databases">
        <title>Recombination of ecologically and evolutionarily significant loci maintains genetic cohesion in the Pseudomonas syringae species complex.</title>
        <authorList>
            <person name="Dillon M."/>
            <person name="Thakur S."/>
            <person name="Almeida R.N.D."/>
            <person name="Weir B.S."/>
            <person name="Guttman D.S."/>
        </authorList>
    </citation>
    <scope>NUCLEOTIDE SEQUENCE [LARGE SCALE GENOMIC DNA]</scope>
    <source>
        <strain evidence="2 3">ICMP 3934</strain>
    </source>
</reference>
<evidence type="ECO:0000256" key="1">
    <source>
        <dbReference type="SAM" id="Phobius"/>
    </source>
</evidence>
<organism evidence="2 3">
    <name type="scientific">Pseudomonas syringae pv. theae</name>
    <dbReference type="NCBI Taxonomy" id="103985"/>
    <lineage>
        <taxon>Bacteria</taxon>
        <taxon>Pseudomonadati</taxon>
        <taxon>Pseudomonadota</taxon>
        <taxon>Gammaproteobacteria</taxon>
        <taxon>Pseudomonadales</taxon>
        <taxon>Pseudomonadaceae</taxon>
        <taxon>Pseudomonas</taxon>
        <taxon>Pseudomonas syringae</taxon>
    </lineage>
</organism>
<name>A0A0Q0FAK6_PSESX</name>
<keyword evidence="1" id="KW-1133">Transmembrane helix</keyword>
<feature type="transmembrane region" description="Helical" evidence="1">
    <location>
        <begin position="31"/>
        <end position="52"/>
    </location>
</feature>
<dbReference type="Proteomes" id="UP000282636">
    <property type="component" value="Unassembled WGS sequence"/>
</dbReference>
<comment type="caution">
    <text evidence="2">The sequence shown here is derived from an EMBL/GenBank/DDBJ whole genome shotgun (WGS) entry which is preliminary data.</text>
</comment>
<keyword evidence="1" id="KW-0812">Transmembrane</keyword>
<dbReference type="RefSeq" id="WP_019332454.1">
    <property type="nucleotide sequence ID" value="NZ_BQUM01000008.1"/>
</dbReference>
<feature type="transmembrane region" description="Helical" evidence="1">
    <location>
        <begin position="7"/>
        <end position="25"/>
    </location>
</feature>
<keyword evidence="1" id="KW-0472">Membrane</keyword>
<dbReference type="AlphaFoldDB" id="A0A0Q0FAK6"/>
<feature type="transmembrane region" description="Helical" evidence="1">
    <location>
        <begin position="73"/>
        <end position="98"/>
    </location>
</feature>
<evidence type="ECO:0000313" key="3">
    <source>
        <dbReference type="Proteomes" id="UP000282636"/>
    </source>
</evidence>
<gene>
    <name evidence="2" type="ORF">ALP44_04404</name>
</gene>
<proteinExistence type="predicted"/>
<dbReference type="EMBL" id="RBTL01000064">
    <property type="protein sequence ID" value="RMT72564.1"/>
    <property type="molecule type" value="Genomic_DNA"/>
</dbReference>
<sequence length="116" mass="12723">MREILKFFVLLMAVCVIAVAASLVLPSPDGSVFACAVLLSAIAVTLIICSDLSRGRINQTGDIMRAIEHRHSLRLTIAAYLLGCSMVASATVLIYRLIGHWYNLFDTPLALLVRHR</sequence>